<evidence type="ECO:0000313" key="2">
    <source>
        <dbReference type="EMBL" id="PDQ18904.1"/>
    </source>
</evidence>
<sequence length="70" mass="7341">MYDGNHRIPAGGDGAAPVAETTWNSQRVEEEPAGMPRRGTGDTVHKQKPAAGCMVMPGDRHVPPAGGKPH</sequence>
<proteinExistence type="predicted"/>
<feature type="region of interest" description="Disordered" evidence="1">
    <location>
        <begin position="1"/>
        <end position="70"/>
    </location>
</feature>
<keyword evidence="3" id="KW-1185">Reference proteome</keyword>
<reference evidence="2 3" key="1">
    <citation type="submission" date="2017-09" db="EMBL/GenBank/DDBJ databases">
        <title>Mesorhizobum sanjuanii sp. nov. isolated from nodules of Lotus tenuis in saline-alkaline lowlands of Flooding Pampa.</title>
        <authorList>
            <person name="Sannazzaro A.I."/>
            <person name="Torres Tejerizo G.A."/>
            <person name="Fontana F."/>
            <person name="Cumpa Velazquez L.M."/>
            <person name="Hansen L."/>
            <person name="Pistorio M."/>
            <person name="Estrella M.J."/>
        </authorList>
    </citation>
    <scope>NUCLEOTIDE SEQUENCE [LARGE SCALE GENOMIC DNA]</scope>
    <source>
        <strain evidence="2 3">BSA136</strain>
    </source>
</reference>
<accession>A0A2A6FAM7</accession>
<name>A0A2A6FAM7_9HYPH</name>
<protein>
    <submittedName>
        <fullName evidence="2">Uncharacterized protein</fullName>
    </submittedName>
</protein>
<evidence type="ECO:0000313" key="3">
    <source>
        <dbReference type="Proteomes" id="UP000219182"/>
    </source>
</evidence>
<dbReference type="Proteomes" id="UP000219182">
    <property type="component" value="Unassembled WGS sequence"/>
</dbReference>
<dbReference type="AlphaFoldDB" id="A0A2A6FAM7"/>
<evidence type="ECO:0000256" key="1">
    <source>
        <dbReference type="SAM" id="MobiDB-lite"/>
    </source>
</evidence>
<dbReference type="EMBL" id="NWQG01000161">
    <property type="protein sequence ID" value="PDQ18904.1"/>
    <property type="molecule type" value="Genomic_DNA"/>
</dbReference>
<gene>
    <name evidence="2" type="ORF">CN311_22395</name>
</gene>
<organism evidence="2 3">
    <name type="scientific">Mesorhizobium sanjuanii</name>
    <dbReference type="NCBI Taxonomy" id="2037900"/>
    <lineage>
        <taxon>Bacteria</taxon>
        <taxon>Pseudomonadati</taxon>
        <taxon>Pseudomonadota</taxon>
        <taxon>Alphaproteobacteria</taxon>
        <taxon>Hyphomicrobiales</taxon>
        <taxon>Phyllobacteriaceae</taxon>
        <taxon>Mesorhizobium</taxon>
    </lineage>
</organism>
<comment type="caution">
    <text evidence="2">The sequence shown here is derived from an EMBL/GenBank/DDBJ whole genome shotgun (WGS) entry which is preliminary data.</text>
</comment>